<sequence length="223" mass="26109">MVARRFRRVVRRRRPLRRAGVYRRRRRPTYRRKKAGRGSFRFKFTRLISITQDLAKTSLHDLSFQPNDFAEFTNLAANFEAYRFTKLRIRVLPQQNVSNNSSSLIGDYALLPWHRGVPTNFKFDDFISVDKAKIYRGTTCSSMTFVPSTLDQTLYQDKVGNFCKVAYRPRIEITDAQSLGIQHYTGLMAMQALTDAPDNAKAHYNLIYDVWCTMINQQTLKKY</sequence>
<keyword evidence="7" id="KW-1048">Host nucleus</keyword>
<dbReference type="GO" id="GO:0003677">
    <property type="term" value="F:DNA binding"/>
    <property type="evidence" value="ECO:0007669"/>
    <property type="project" value="UniProtKB-KW"/>
</dbReference>
<dbReference type="Proteomes" id="UP000203015">
    <property type="component" value="Segment"/>
</dbReference>
<evidence type="ECO:0000256" key="4">
    <source>
        <dbReference type="ARBA" id="ARBA00022431"/>
    </source>
</evidence>
<proteinExistence type="inferred from homology"/>
<dbReference type="InterPro" id="IPR029053">
    <property type="entry name" value="Viral_coat"/>
</dbReference>
<evidence type="ECO:0000256" key="12">
    <source>
        <dbReference type="ARBA" id="ARBA00022890"/>
    </source>
</evidence>
<keyword evidence="14" id="KW-1160">Virus entry into host cell</keyword>
<comment type="similarity">
    <text evidence="3">Belongs to the circoviridae capsid protein family.</text>
</comment>
<evidence type="ECO:0000256" key="14">
    <source>
        <dbReference type="ARBA" id="ARBA00023296"/>
    </source>
</evidence>
<keyword evidence="4" id="KW-1140">T=1 icosahedral capsid protein</keyword>
<dbReference type="Gene3D" id="2.60.120.20">
    <property type="match status" value="1"/>
</dbReference>
<evidence type="ECO:0000256" key="3">
    <source>
        <dbReference type="ARBA" id="ARBA00010301"/>
    </source>
</evidence>
<accession>A0A0H5BG84</accession>
<protein>
    <submittedName>
        <fullName evidence="16">Capsid protein</fullName>
    </submittedName>
</protein>
<keyword evidence="10" id="KW-1161">Viral attachment to host cell</keyword>
<comment type="subunit">
    <text evidence="15">Homomultimer. Assembles in the nucleus, presumably in an immature form, then migrates to the cytoplasm once assembled as mature virion. Interacts with Rep; this interaction relocates Rep into the nucleus.</text>
</comment>
<keyword evidence="5" id="KW-1163">Viral penetration into host nucleus</keyword>
<dbReference type="EMBL" id="LC018134">
    <property type="protein sequence ID" value="BAS01236.1"/>
    <property type="molecule type" value="Genomic_DNA"/>
</dbReference>
<dbReference type="GO" id="GO:0043657">
    <property type="term" value="C:host cell"/>
    <property type="evidence" value="ECO:0007669"/>
    <property type="project" value="GOC"/>
</dbReference>
<dbReference type="RefSeq" id="YP_009158861.1">
    <property type="nucleotide sequence ID" value="NC_027530.1"/>
</dbReference>
<dbReference type="GeneID" id="25067458"/>
<name>A0A0H5BG84_9CIRC</name>
<dbReference type="GO" id="GO:0075509">
    <property type="term" value="P:endocytosis involved in viral entry into host cell"/>
    <property type="evidence" value="ECO:0007669"/>
    <property type="project" value="UniProtKB-KW"/>
</dbReference>
<evidence type="ECO:0000256" key="2">
    <source>
        <dbReference type="ARBA" id="ARBA00004328"/>
    </source>
</evidence>
<keyword evidence="17" id="KW-1185">Reference proteome</keyword>
<evidence type="ECO:0000256" key="6">
    <source>
        <dbReference type="ARBA" id="ARBA00022561"/>
    </source>
</evidence>
<dbReference type="KEGG" id="vg:25067458"/>
<evidence type="ECO:0000256" key="13">
    <source>
        <dbReference type="ARBA" id="ARBA00023125"/>
    </source>
</evidence>
<dbReference type="GO" id="GO:0042025">
    <property type="term" value="C:host cell nucleus"/>
    <property type="evidence" value="ECO:0007669"/>
    <property type="project" value="UniProtKB-SubCell"/>
</dbReference>
<evidence type="ECO:0000256" key="15">
    <source>
        <dbReference type="ARBA" id="ARBA00046863"/>
    </source>
</evidence>
<dbReference type="Pfam" id="PF02443">
    <property type="entry name" value="Circo_capsid"/>
    <property type="match status" value="1"/>
</dbReference>
<evidence type="ECO:0000256" key="9">
    <source>
        <dbReference type="ARBA" id="ARBA00022595"/>
    </source>
</evidence>
<evidence type="ECO:0000256" key="5">
    <source>
        <dbReference type="ARBA" id="ARBA00022524"/>
    </source>
</evidence>
<reference evidence="16 17" key="1">
    <citation type="submission" date="2015-01" db="EMBL/GenBank/DDBJ databases">
        <title>Novel cyclovirus detected in intestinal contents of Taiwan squirrels (Callosciurus erythraeus thaiwanensis).</title>
        <authorList>
            <person name="Sato G."/>
            <person name="Kawashima T."/>
            <person name="Kiuchi M."/>
            <person name="Tohya Y."/>
        </authorList>
    </citation>
    <scope>NUCLEOTIDE SEQUENCE [LARGE SCALE GENOMIC DNA]</scope>
    <source>
        <strain evidence="16 17">TsCyV-1_JP-NUBS-2014</strain>
    </source>
</reference>
<keyword evidence="8" id="KW-0945">Host-virus interaction</keyword>
<comment type="subcellular location">
    <subcellularLocation>
        <location evidence="1">Host nucleus</location>
    </subcellularLocation>
    <subcellularLocation>
        <location evidence="2">Virion</location>
    </subcellularLocation>
</comment>
<keyword evidence="12" id="KW-1164">Virus endocytosis by host</keyword>
<dbReference type="InterPro" id="IPR003383">
    <property type="entry name" value="Circovirus_capsid"/>
</dbReference>
<evidence type="ECO:0000256" key="1">
    <source>
        <dbReference type="ARBA" id="ARBA00004147"/>
    </source>
</evidence>
<dbReference type="GO" id="GO:0075732">
    <property type="term" value="P:viral penetration into host nucleus"/>
    <property type="evidence" value="ECO:0007669"/>
    <property type="project" value="UniProtKB-KW"/>
</dbReference>
<evidence type="ECO:0000313" key="17">
    <source>
        <dbReference type="Proteomes" id="UP000203015"/>
    </source>
</evidence>
<evidence type="ECO:0000313" key="16">
    <source>
        <dbReference type="EMBL" id="BAS01236.1"/>
    </source>
</evidence>
<evidence type="ECO:0000256" key="7">
    <source>
        <dbReference type="ARBA" id="ARBA00022562"/>
    </source>
</evidence>
<dbReference type="OrthoDB" id="18040at10239"/>
<evidence type="ECO:0000256" key="11">
    <source>
        <dbReference type="ARBA" id="ARBA00022844"/>
    </source>
</evidence>
<dbReference type="GO" id="GO:0019062">
    <property type="term" value="P:virion attachment to host cell"/>
    <property type="evidence" value="ECO:0007669"/>
    <property type="project" value="UniProtKB-KW"/>
</dbReference>
<keyword evidence="9" id="KW-1162">Viral penetration into host cytoplasm</keyword>
<keyword evidence="6" id="KW-0167">Capsid protein</keyword>
<evidence type="ECO:0000256" key="8">
    <source>
        <dbReference type="ARBA" id="ARBA00022581"/>
    </source>
</evidence>
<dbReference type="GO" id="GO:0039615">
    <property type="term" value="C:T=1 icosahedral viral capsid"/>
    <property type="evidence" value="ECO:0007669"/>
    <property type="project" value="UniProtKB-KW"/>
</dbReference>
<dbReference type="GO" id="GO:0019069">
    <property type="term" value="P:viral capsid assembly"/>
    <property type="evidence" value="ECO:0007669"/>
    <property type="project" value="InterPro"/>
</dbReference>
<organism evidence="16 17">
    <name type="scientific">Cyclovirus TsCyV-1_JP-NUBS-2014</name>
    <dbReference type="NCBI Taxonomy" id="1592764"/>
    <lineage>
        <taxon>Viruses</taxon>
        <taxon>Monodnaviria</taxon>
        <taxon>Shotokuvirae</taxon>
        <taxon>Cressdnaviricota</taxon>
        <taxon>Arfiviricetes</taxon>
        <taxon>Cirlivirales</taxon>
        <taxon>Circoviridae</taxon>
        <taxon>Cyclovirus</taxon>
        <taxon>Cyclovirus risi</taxon>
        <taxon>Squirrel associated cyclovirus 1</taxon>
    </lineage>
</organism>
<keyword evidence="13" id="KW-0238">DNA-binding</keyword>
<keyword evidence="11" id="KW-0946">Virion</keyword>
<evidence type="ECO:0000256" key="10">
    <source>
        <dbReference type="ARBA" id="ARBA00022804"/>
    </source>
</evidence>